<name>A0AAU9I6N1_9CILI</name>
<dbReference type="Proteomes" id="UP001162131">
    <property type="component" value="Unassembled WGS sequence"/>
</dbReference>
<keyword evidence="3" id="KW-1185">Reference proteome</keyword>
<gene>
    <name evidence="2" type="ORF">BSTOLATCC_MIC2719</name>
</gene>
<dbReference type="PANTHER" id="PTHR14374:SF0">
    <property type="entry name" value="TRAFFICKING PROTEIN PARTICLE COMPLEX SUBUNIT 11"/>
    <property type="match status" value="1"/>
</dbReference>
<dbReference type="PANTHER" id="PTHR14374">
    <property type="entry name" value="FOIE GRAS"/>
    <property type="match status" value="1"/>
</dbReference>
<organism evidence="2 3">
    <name type="scientific">Blepharisma stoltei</name>
    <dbReference type="NCBI Taxonomy" id="1481888"/>
    <lineage>
        <taxon>Eukaryota</taxon>
        <taxon>Sar</taxon>
        <taxon>Alveolata</taxon>
        <taxon>Ciliophora</taxon>
        <taxon>Postciliodesmatophora</taxon>
        <taxon>Heterotrichea</taxon>
        <taxon>Heterotrichida</taxon>
        <taxon>Blepharismidae</taxon>
        <taxon>Blepharisma</taxon>
    </lineage>
</organism>
<comment type="caution">
    <text evidence="2">The sequence shown here is derived from an EMBL/GenBank/DDBJ whole genome shotgun (WGS) entry which is preliminary data.</text>
</comment>
<dbReference type="InterPro" id="IPR021773">
    <property type="entry name" value="TPC11"/>
</dbReference>
<accession>A0AAU9I6N1</accession>
<sequence>MGDLPQSVRVPNIRPVVTIVGGSRIQELLSKLLISSTIEQRLESEFVDFNHEFKIRSENKSFERYTNKGILKLNWTTKCKKVIPSVLLIVFDWGGLSPDSPQLDSQDWKSKEATIARYVRRFKDQLRGRLVKIAVLAILSPNDDNPLEDKGSLIKKACEIDSKGIFLARISLDENDSRMIKFKKYLWESSSAHYKDEIERLKKLKSRAQKEISGNFIELQIRYNFKLGYLCELKQDKEAALNHYKKAYFELQEMGTNDISHAEEIRTVADWTAHRILSILLSPPQLISRLKEAITVFKNHLVQYKINKHKDIMSFEQWKWLSEQYGRFGTLIDNIPQEILEKDNFWTHPAFYFQTSAIYFLNRSHITVEDPEFMQSVINWKGFIENTGLRVKDPEYVGQAKTLISHPNQNEMIEGISLTDQMNIIKTLEEAEVDHISIATDYFTRALKFYKIIIMMPRMAAHISYWLSELYMRTGQGDISYKVKVELWKKLDGWTTLLASLIKGLLSSSTENTEENLQWLLHCASVDSSKSAESFQEIKKILSAQMLQVRMKCPENLISLEACFKPKKISTYHPTFLEIKLVSSFPEILEPVKISLIFSDSSFNRDIEETISLIPGQPRLVSHRILVKSGLVSVIELIKVVLTYEPVAMSMIALEVDTLAKLYVNPPPAKLLPTFQHSPPALISEYYPLTITLNPEAEITNGKLIIVEETIDDEQEKSIRRPSIDRETENSFSVVVAKDEPEDYTPGGIILPNLTEKYVLPLKFLFSEEKTYDLKVKLRYSVKAEDDLQYKSEEVYDLDVPVFTPYQFSIRPGGPKSYCRIPLPNKEVKESPVDLKVIVPSIFSVQQLFEMKIIIKNKTNDDMEIKLSLEQVSAFMIGGIESLKFVLAAQAEETFNINIFGIEAGTLQLPSVVIKGAEFEKKWEGRILILP</sequence>
<dbReference type="EMBL" id="CAJZBQ010000003">
    <property type="protein sequence ID" value="CAG9311013.1"/>
    <property type="molecule type" value="Genomic_DNA"/>
</dbReference>
<protein>
    <recommendedName>
        <fullName evidence="1">Trafficking protein particle complex subunit 11 domain-containing protein</fullName>
    </recommendedName>
</protein>
<proteinExistence type="predicted"/>
<reference evidence="2" key="1">
    <citation type="submission" date="2021-09" db="EMBL/GenBank/DDBJ databases">
        <authorList>
            <consortium name="AG Swart"/>
            <person name="Singh M."/>
            <person name="Singh A."/>
            <person name="Seah K."/>
            <person name="Emmerich C."/>
        </authorList>
    </citation>
    <scope>NUCLEOTIDE SEQUENCE</scope>
    <source>
        <strain evidence="2">ATCC30299</strain>
    </source>
</reference>
<feature type="domain" description="Trafficking protein particle complex subunit 11" evidence="1">
    <location>
        <begin position="263"/>
        <end position="506"/>
    </location>
</feature>
<evidence type="ECO:0000313" key="2">
    <source>
        <dbReference type="EMBL" id="CAG9311013.1"/>
    </source>
</evidence>
<dbReference type="AlphaFoldDB" id="A0AAU9I6N1"/>
<evidence type="ECO:0000313" key="3">
    <source>
        <dbReference type="Proteomes" id="UP001162131"/>
    </source>
</evidence>
<evidence type="ECO:0000259" key="1">
    <source>
        <dbReference type="Pfam" id="PF11817"/>
    </source>
</evidence>
<dbReference type="Pfam" id="PF11817">
    <property type="entry name" value="Foie-gras_1"/>
    <property type="match status" value="1"/>
</dbReference>